<evidence type="ECO:0000256" key="4">
    <source>
        <dbReference type="ARBA" id="ARBA00022801"/>
    </source>
</evidence>
<feature type="active site" description="Proton donor" evidence="9">
    <location>
        <position position="169"/>
    </location>
</feature>
<dbReference type="PANTHER" id="PTHR10353">
    <property type="entry name" value="GLYCOSYL HYDROLASE"/>
    <property type="match status" value="1"/>
</dbReference>
<keyword evidence="4 11" id="KW-0378">Hydrolase</keyword>
<evidence type="ECO:0000313" key="12">
    <source>
        <dbReference type="EMBL" id="NYJ18999.1"/>
    </source>
</evidence>
<feature type="binding site" evidence="10">
    <location>
        <begin position="419"/>
        <end position="420"/>
    </location>
    <ligand>
        <name>substrate</name>
    </ligand>
</feature>
<evidence type="ECO:0000256" key="6">
    <source>
        <dbReference type="ARBA" id="ARBA00023277"/>
    </source>
</evidence>
<evidence type="ECO:0000256" key="3">
    <source>
        <dbReference type="ARBA" id="ARBA00012744"/>
    </source>
</evidence>
<evidence type="ECO:0000256" key="10">
    <source>
        <dbReference type="PIRSR" id="PIRSR617736-2"/>
    </source>
</evidence>
<dbReference type="PRINTS" id="PR00131">
    <property type="entry name" value="GLHYDRLASE1"/>
</dbReference>
<evidence type="ECO:0000256" key="8">
    <source>
        <dbReference type="ARBA" id="ARBA00023326"/>
    </source>
</evidence>
<feature type="active site" description="Nucleophile" evidence="9">
    <location>
        <position position="365"/>
    </location>
</feature>
<proteinExistence type="inferred from homology"/>
<feature type="binding site" evidence="10">
    <location>
        <position position="412"/>
    </location>
    <ligand>
        <name>substrate</name>
    </ligand>
</feature>
<dbReference type="Pfam" id="PF00232">
    <property type="entry name" value="Glyco_hydro_1"/>
    <property type="match status" value="1"/>
</dbReference>
<keyword evidence="6" id="KW-0119">Carbohydrate metabolism</keyword>
<dbReference type="EC" id="3.2.1.21" evidence="3 11"/>
<evidence type="ECO:0000256" key="9">
    <source>
        <dbReference type="PIRSR" id="PIRSR617736-1"/>
    </source>
</evidence>
<dbReference type="Gene3D" id="3.20.20.80">
    <property type="entry name" value="Glycosidases"/>
    <property type="match status" value="1"/>
</dbReference>
<feature type="binding site" evidence="10">
    <location>
        <position position="168"/>
    </location>
    <ligand>
        <name>substrate</name>
    </ligand>
</feature>
<accession>A0A7Z0ECC2</accession>
<comment type="caution">
    <text evidence="12">The sequence shown here is derived from an EMBL/GenBank/DDBJ whole genome shotgun (WGS) entry which is preliminary data.</text>
</comment>
<evidence type="ECO:0000313" key="13">
    <source>
        <dbReference type="Proteomes" id="UP000537260"/>
    </source>
</evidence>
<dbReference type="GO" id="GO:0005829">
    <property type="term" value="C:cytosol"/>
    <property type="evidence" value="ECO:0007669"/>
    <property type="project" value="TreeGrafter"/>
</dbReference>
<evidence type="ECO:0000256" key="2">
    <source>
        <dbReference type="ARBA" id="ARBA00010838"/>
    </source>
</evidence>
<dbReference type="InterPro" id="IPR017736">
    <property type="entry name" value="Glyco_hydro_1_beta-glucosidase"/>
</dbReference>
<name>A0A7Z0ECC2_9MICO</name>
<dbReference type="FunFam" id="3.20.20.80:FF:000004">
    <property type="entry name" value="Beta-glucosidase 6-phospho-beta-glucosidase"/>
    <property type="match status" value="1"/>
</dbReference>
<comment type="similarity">
    <text evidence="2 11">Belongs to the glycosyl hydrolase 1 family.</text>
</comment>
<dbReference type="Proteomes" id="UP000537260">
    <property type="component" value="Unassembled WGS sequence"/>
</dbReference>
<organism evidence="12 13">
    <name type="scientific">Glaciibacter psychrotolerans</name>
    <dbReference type="NCBI Taxonomy" id="670054"/>
    <lineage>
        <taxon>Bacteria</taxon>
        <taxon>Bacillati</taxon>
        <taxon>Actinomycetota</taxon>
        <taxon>Actinomycetes</taxon>
        <taxon>Micrococcales</taxon>
        <taxon>Microbacteriaceae</taxon>
        <taxon>Glaciibacter</taxon>
    </lineage>
</organism>
<dbReference type="InterPro" id="IPR033132">
    <property type="entry name" value="GH_1_N_CS"/>
</dbReference>
<dbReference type="InterPro" id="IPR001360">
    <property type="entry name" value="Glyco_hydro_1"/>
</dbReference>
<dbReference type="InterPro" id="IPR017853">
    <property type="entry name" value="GH"/>
</dbReference>
<keyword evidence="13" id="KW-1185">Reference proteome</keyword>
<evidence type="ECO:0000256" key="5">
    <source>
        <dbReference type="ARBA" id="ARBA00023001"/>
    </source>
</evidence>
<feature type="binding site" evidence="10">
    <location>
        <position position="292"/>
    </location>
    <ligand>
        <name>substrate</name>
    </ligand>
</feature>
<dbReference type="AlphaFoldDB" id="A0A7Z0ECC2"/>
<evidence type="ECO:0000256" key="11">
    <source>
        <dbReference type="RuleBase" id="RU361175"/>
    </source>
</evidence>
<gene>
    <name evidence="12" type="ORF">HNR05_000790</name>
</gene>
<dbReference type="RefSeq" id="WP_179577830.1">
    <property type="nucleotide sequence ID" value="NZ_JACCFM010000001.1"/>
</dbReference>
<evidence type="ECO:0000256" key="1">
    <source>
        <dbReference type="ARBA" id="ARBA00000448"/>
    </source>
</evidence>
<dbReference type="NCBIfam" id="TIGR03356">
    <property type="entry name" value="BGL"/>
    <property type="match status" value="1"/>
</dbReference>
<dbReference type="GO" id="GO:0008422">
    <property type="term" value="F:beta-glucosidase activity"/>
    <property type="evidence" value="ECO:0007669"/>
    <property type="project" value="UniProtKB-EC"/>
</dbReference>
<keyword evidence="5" id="KW-0136">Cellulose degradation</keyword>
<dbReference type="GO" id="GO:0030245">
    <property type="term" value="P:cellulose catabolic process"/>
    <property type="evidence" value="ECO:0007669"/>
    <property type="project" value="UniProtKB-KW"/>
</dbReference>
<dbReference type="EMBL" id="JACCFM010000001">
    <property type="protein sequence ID" value="NYJ18999.1"/>
    <property type="molecule type" value="Genomic_DNA"/>
</dbReference>
<dbReference type="PANTHER" id="PTHR10353:SF36">
    <property type="entry name" value="LP05116P"/>
    <property type="match status" value="1"/>
</dbReference>
<evidence type="ECO:0000256" key="7">
    <source>
        <dbReference type="ARBA" id="ARBA00023295"/>
    </source>
</evidence>
<feature type="binding site" evidence="10">
    <location>
        <position position="124"/>
    </location>
    <ligand>
        <name>substrate</name>
    </ligand>
</feature>
<comment type="catalytic activity">
    <reaction evidence="1 11">
        <text>Hydrolysis of terminal, non-reducing beta-D-glucosyl residues with release of beta-D-glucose.</text>
        <dbReference type="EC" id="3.2.1.21"/>
    </reaction>
</comment>
<dbReference type="SUPFAM" id="SSF51445">
    <property type="entry name" value="(Trans)glycosidases"/>
    <property type="match status" value="1"/>
</dbReference>
<feature type="binding site" evidence="10">
    <location>
        <position position="23"/>
    </location>
    <ligand>
        <name>substrate</name>
    </ligand>
</feature>
<protein>
    <recommendedName>
        <fullName evidence="3 11">Beta-glucosidase</fullName>
        <ecNumber evidence="3 11">3.2.1.21</ecNumber>
    </recommendedName>
</protein>
<sequence>MTNPRFPRLPSSFIWGVSTAAYQIEGAVNEGGRGLSSWDAFCAEPGRVINGDTGEVACDHYHRYPEDIALMKDLGVDAYRFSFAWPRIQPTGSGPVNAEGLAFYDRLVDGLLEAGITPTPTLFHWDTPLTLEQDGGWLNRDITDKFADYAHIMGTHFADRIPRWITINEPVVLTMLGYGAGIQAPGLQLGFGALPAAHHQLLAHGKAVGALRAAGANNIGIANNHAPTWAASESPEDQQAAGLYDALANWVFADPILLGRYPEELAPFLPEGAADDLPTISTPIDWYGINYYNPTLVSAPVGPGETGGLVDGHELDASLPFALQEIEGYPLTDFGWPSIPAAFTELLTSFTARYGDALPPIYITENGCAINDGPDETGVIADERRIDYTAAHLAAVADAIEAGVDVRGYFHWSLMDNFEWAVGFSQRFGLIYTDYETQERIPKDSFRWYRDLIQAHR</sequence>
<dbReference type="PROSITE" id="PS00653">
    <property type="entry name" value="GLYCOSYL_HYDROL_F1_2"/>
    <property type="match status" value="1"/>
</dbReference>
<keyword evidence="7 11" id="KW-0326">Glycosidase</keyword>
<keyword evidence="8" id="KW-0624">Polysaccharide degradation</keyword>
<reference evidence="12 13" key="1">
    <citation type="submission" date="2020-07" db="EMBL/GenBank/DDBJ databases">
        <title>Sequencing the genomes of 1000 actinobacteria strains.</title>
        <authorList>
            <person name="Klenk H.-P."/>
        </authorList>
    </citation>
    <scope>NUCLEOTIDE SEQUENCE [LARGE SCALE GENOMIC DNA]</scope>
    <source>
        <strain evidence="12 13">LI1</strain>
    </source>
</reference>